<feature type="transmembrane region" description="Helical" evidence="11">
    <location>
        <begin position="480"/>
        <end position="506"/>
    </location>
</feature>
<dbReference type="PANTHER" id="PTHR43373">
    <property type="entry name" value="NA(+)/H(+) ANTIPORTER SUBUNIT"/>
    <property type="match status" value="1"/>
</dbReference>
<dbReference type="EMBL" id="JAUHQA010000001">
    <property type="protein sequence ID" value="MDN4481363.1"/>
    <property type="molecule type" value="Genomic_DNA"/>
</dbReference>
<keyword evidence="3" id="KW-0050">Antiport</keyword>
<comment type="subcellular location">
    <subcellularLocation>
        <location evidence="1">Cell membrane</location>
        <topology evidence="1">Multi-pass membrane protein</topology>
    </subcellularLocation>
    <subcellularLocation>
        <location evidence="9">Membrane</location>
        <topology evidence="9">Multi-pass membrane protein</topology>
    </subcellularLocation>
</comment>
<feature type="domain" description="MrpA C-terminal/MbhD" evidence="15">
    <location>
        <begin position="592"/>
        <end position="656"/>
    </location>
</feature>
<keyword evidence="5 9" id="KW-0812">Transmembrane</keyword>
<feature type="transmembrane region" description="Helical" evidence="11">
    <location>
        <begin position="873"/>
        <end position="895"/>
    </location>
</feature>
<proteinExistence type="predicted"/>
<feature type="transmembrane region" description="Helical" evidence="11">
    <location>
        <begin position="586"/>
        <end position="604"/>
    </location>
</feature>
<comment type="caution">
    <text evidence="17">The sequence shown here is derived from an EMBL/GenBank/DDBJ whole genome shotgun (WGS) entry which is preliminary data.</text>
</comment>
<feature type="domain" description="MrpA C-terminal/MbhE" evidence="16">
    <location>
        <begin position="668"/>
        <end position="752"/>
    </location>
</feature>
<evidence type="ECO:0000313" key="17">
    <source>
        <dbReference type="EMBL" id="MDN4481363.1"/>
    </source>
</evidence>
<gene>
    <name evidence="17" type="ORF">QQX02_10550</name>
</gene>
<evidence type="ECO:0000259" key="13">
    <source>
        <dbReference type="Pfam" id="PF00662"/>
    </source>
</evidence>
<feature type="domain" description="Na+/H+ antiporter MnhB subunit-related protein" evidence="14">
    <location>
        <begin position="774"/>
        <end position="889"/>
    </location>
</feature>
<keyword evidence="18" id="KW-1185">Reference proteome</keyword>
<evidence type="ECO:0000256" key="6">
    <source>
        <dbReference type="ARBA" id="ARBA00022989"/>
    </source>
</evidence>
<dbReference type="RefSeq" id="WP_301142965.1">
    <property type="nucleotide sequence ID" value="NZ_JAUHQA010000001.1"/>
</dbReference>
<organism evidence="17 18">
    <name type="scientific">Demequina muriae</name>
    <dbReference type="NCBI Taxonomy" id="3051664"/>
    <lineage>
        <taxon>Bacteria</taxon>
        <taxon>Bacillati</taxon>
        <taxon>Actinomycetota</taxon>
        <taxon>Actinomycetes</taxon>
        <taxon>Micrococcales</taxon>
        <taxon>Demequinaceae</taxon>
        <taxon>Demequina</taxon>
    </lineage>
</organism>
<dbReference type="InterPro" id="IPR025383">
    <property type="entry name" value="MrpA_C/MbhD"/>
</dbReference>
<feature type="transmembrane region" description="Helical" evidence="11">
    <location>
        <begin position="356"/>
        <end position="375"/>
    </location>
</feature>
<dbReference type="InterPro" id="IPR001516">
    <property type="entry name" value="Proton_antipo_N"/>
</dbReference>
<feature type="transmembrane region" description="Helical" evidence="11">
    <location>
        <begin position="313"/>
        <end position="335"/>
    </location>
</feature>
<evidence type="ECO:0000256" key="1">
    <source>
        <dbReference type="ARBA" id="ARBA00004651"/>
    </source>
</evidence>
<evidence type="ECO:0000256" key="8">
    <source>
        <dbReference type="ARBA" id="ARBA00023136"/>
    </source>
</evidence>
<evidence type="ECO:0000256" key="11">
    <source>
        <dbReference type="SAM" id="Phobius"/>
    </source>
</evidence>
<dbReference type="InterPro" id="IPR007182">
    <property type="entry name" value="MnhB"/>
</dbReference>
<feature type="transmembrane region" description="Helical" evidence="11">
    <location>
        <begin position="611"/>
        <end position="628"/>
    </location>
</feature>
<keyword evidence="8 11" id="KW-0472">Membrane</keyword>
<dbReference type="NCBIfam" id="NF009290">
    <property type="entry name" value="PRK12650.1"/>
    <property type="match status" value="1"/>
</dbReference>
<dbReference type="PANTHER" id="PTHR43373:SF1">
    <property type="entry name" value="NA(+)_H(+) ANTIPORTER SUBUNIT A"/>
    <property type="match status" value="1"/>
</dbReference>
<feature type="transmembrane region" description="Helical" evidence="11">
    <location>
        <begin position="287"/>
        <end position="307"/>
    </location>
</feature>
<reference evidence="17" key="1">
    <citation type="submission" date="2023-06" db="EMBL/GenBank/DDBJ databases">
        <title>Egi l300058.</title>
        <authorList>
            <person name="Gao L."/>
            <person name="Fang B.-Z."/>
            <person name="Li W.-J."/>
        </authorList>
    </citation>
    <scope>NUCLEOTIDE SEQUENCE</scope>
    <source>
        <strain evidence="17">EGI L300058</strain>
    </source>
</reference>
<dbReference type="Pfam" id="PF20501">
    <property type="entry name" value="MbhE"/>
    <property type="match status" value="1"/>
</dbReference>
<feature type="transmembrane region" description="Helical" evidence="11">
    <location>
        <begin position="800"/>
        <end position="819"/>
    </location>
</feature>
<feature type="domain" description="NADH-Ubiquinone oxidoreductase (complex I) chain 5 N-terminal" evidence="13">
    <location>
        <begin position="55"/>
        <end position="101"/>
    </location>
</feature>
<feature type="transmembrane region" description="Helical" evidence="11">
    <location>
        <begin position="437"/>
        <end position="460"/>
    </location>
</feature>
<dbReference type="PRINTS" id="PR01434">
    <property type="entry name" value="NADHDHGNASE5"/>
</dbReference>
<feature type="transmembrane region" description="Helical" evidence="11">
    <location>
        <begin position="777"/>
        <end position="794"/>
    </location>
</feature>
<evidence type="ECO:0000256" key="10">
    <source>
        <dbReference type="SAM" id="MobiDB-lite"/>
    </source>
</evidence>
<evidence type="ECO:0000256" key="5">
    <source>
        <dbReference type="ARBA" id="ARBA00022692"/>
    </source>
</evidence>
<evidence type="ECO:0000256" key="2">
    <source>
        <dbReference type="ARBA" id="ARBA00022448"/>
    </source>
</evidence>
<feature type="transmembrane region" description="Helical" evidence="11">
    <location>
        <begin position="100"/>
        <end position="117"/>
    </location>
</feature>
<feature type="region of interest" description="Disordered" evidence="10">
    <location>
        <begin position="905"/>
        <end position="933"/>
    </location>
</feature>
<evidence type="ECO:0000256" key="3">
    <source>
        <dbReference type="ARBA" id="ARBA00022449"/>
    </source>
</evidence>
<feature type="transmembrane region" description="Helical" evidence="11">
    <location>
        <begin position="634"/>
        <end position="655"/>
    </location>
</feature>
<evidence type="ECO:0000256" key="7">
    <source>
        <dbReference type="ARBA" id="ARBA00023065"/>
    </source>
</evidence>
<dbReference type="Proteomes" id="UP001172708">
    <property type="component" value="Unassembled WGS sequence"/>
</dbReference>
<feature type="transmembrane region" description="Helical" evidence="11">
    <location>
        <begin position="831"/>
        <end position="853"/>
    </location>
</feature>
<feature type="transmembrane region" description="Helical" evidence="11">
    <location>
        <begin position="554"/>
        <end position="574"/>
    </location>
</feature>
<feature type="transmembrane region" description="Helical" evidence="11">
    <location>
        <begin position="259"/>
        <end position="280"/>
    </location>
</feature>
<keyword evidence="7" id="KW-0406">Ion transport</keyword>
<feature type="transmembrane region" description="Helical" evidence="11">
    <location>
        <begin position="193"/>
        <end position="211"/>
    </location>
</feature>
<evidence type="ECO:0000259" key="15">
    <source>
        <dbReference type="Pfam" id="PF13244"/>
    </source>
</evidence>
<dbReference type="InterPro" id="IPR001750">
    <property type="entry name" value="ND/Mrp_TM"/>
</dbReference>
<feature type="transmembrane region" description="Helical" evidence="11">
    <location>
        <begin position="30"/>
        <end position="48"/>
    </location>
</feature>
<evidence type="ECO:0000259" key="16">
    <source>
        <dbReference type="Pfam" id="PF20501"/>
    </source>
</evidence>
<feature type="transmembrane region" description="Helical" evidence="11">
    <location>
        <begin position="152"/>
        <end position="173"/>
    </location>
</feature>
<sequence length="933" mass="97650">MLLACVATVVATCVLAPLVTRLLGRSAGWILSIPLLAAAAGLIVLGSGTQHVPWMPTLGIGFDLKLDGLSLTFMLLVLLIGAAVLTYSSRYFAVGRHTRYFTLMTAFAAAMTMLVLADDVVLLFVSWELTTLCSFLLIARSGSKAHRPAIRTLLVTAMGGLSLLGAVTTMAVATGTTQLSEIIADPMWQEDTAVATTVIALLAIAAFTKSAQFPFQAWLPDSMVAITPVSAYLHAAAMVKAGIYLLLRFSPAFSEVPLWNTMLITSGLITALLGAVAALRRYDLKELLAYSTISQLGLLVAMIGVGTPEAIKAATVHTVAHALFKSALFLFVGVIDHRAGTRDIRALTHMRIRMPVTLGAITISAASMAGLPPLLGFVSKESMFTAFVDAPATPWGPIAITAAAAVASALTFAYSARIVMGARGHDPDGREVTEVRPAVWAAPSLAALAGLVLGLLPFTLDPLISGAATAASGTTVETHLALWHGFNLPLLISVLVISTGVLLVLARKRIQPVLLKYRLPFSALDVVEAILSGLARTGRVVSGWSGTTAPRLHLAMPVIVTIGIGAVGVLGISGLPAVDGNTSRPLDWVLVVLLAAGVIAAMMVSTRVGAVVVVGVVGFAMTLWFMSLGAADVALTQLLVEILTVTVMVLLLRRLPTDFKPTPLRRSLPSLAIAIAAGLTTTLGVWALTGRRSMSNAAEYYLTEGEGVTGGANIVNTILVDFRALDTLGELSVLGVAGIVIATLLRSRRPASARRIEIDESSPLADALDNSVFTRTLARLVGPLIVVLSVFLLLRGHQEPGGGFIAALVGGAGFALIYLMSATDDVRRVRLPYLALIGAGIVIGAGTGLFGLTEGSFLAPLYTEILGYKLTSALVFDVGVYLAVIGIVLSAFNLLGLPRPHERDAAHGFDEGDDGDDPHADAPQTPDHQEVTA</sequence>
<keyword evidence="6 11" id="KW-1133">Transmembrane helix</keyword>
<dbReference type="Pfam" id="PF00662">
    <property type="entry name" value="Proton_antipo_N"/>
    <property type="match status" value="1"/>
</dbReference>
<accession>A0ABT8GIV3</accession>
<feature type="transmembrane region" description="Helical" evidence="11">
    <location>
        <begin position="123"/>
        <end position="140"/>
    </location>
</feature>
<feature type="transmembrane region" description="Helical" evidence="11">
    <location>
        <begin position="68"/>
        <end position="88"/>
    </location>
</feature>
<dbReference type="Pfam" id="PF00361">
    <property type="entry name" value="Proton_antipo_M"/>
    <property type="match status" value="1"/>
</dbReference>
<keyword evidence="4" id="KW-1003">Cell membrane</keyword>
<evidence type="ECO:0000259" key="12">
    <source>
        <dbReference type="Pfam" id="PF00361"/>
    </source>
</evidence>
<dbReference type="Pfam" id="PF13244">
    <property type="entry name" value="MbhD"/>
    <property type="match status" value="1"/>
</dbReference>
<feature type="transmembrane region" description="Helical" evidence="11">
    <location>
        <begin position="667"/>
        <end position="688"/>
    </location>
</feature>
<dbReference type="Pfam" id="PF04039">
    <property type="entry name" value="MnhB"/>
    <property type="match status" value="1"/>
</dbReference>
<feature type="transmembrane region" description="Helical" evidence="11">
    <location>
        <begin position="395"/>
        <end position="416"/>
    </location>
</feature>
<dbReference type="InterPro" id="IPR046806">
    <property type="entry name" value="MrpA_C/MbhE"/>
</dbReference>
<feature type="transmembrane region" description="Helical" evidence="11">
    <location>
        <begin position="727"/>
        <end position="745"/>
    </location>
</feature>
<feature type="transmembrane region" description="Helical" evidence="11">
    <location>
        <begin position="6"/>
        <end position="23"/>
    </location>
</feature>
<name>A0ABT8GIV3_9MICO</name>
<evidence type="ECO:0000256" key="9">
    <source>
        <dbReference type="RuleBase" id="RU000320"/>
    </source>
</evidence>
<evidence type="ECO:0000259" key="14">
    <source>
        <dbReference type="Pfam" id="PF04039"/>
    </source>
</evidence>
<feature type="transmembrane region" description="Helical" evidence="11">
    <location>
        <begin position="223"/>
        <end position="247"/>
    </location>
</feature>
<protein>
    <submittedName>
        <fullName evidence="17">DUF4040 family protein</fullName>
    </submittedName>
</protein>
<feature type="domain" description="NADH:quinone oxidoreductase/Mrp antiporter transmembrane" evidence="12">
    <location>
        <begin position="117"/>
        <end position="390"/>
    </location>
</feature>
<dbReference type="InterPro" id="IPR050616">
    <property type="entry name" value="CPA3_Na-H_Antiporter_A"/>
</dbReference>
<keyword evidence="2" id="KW-0813">Transport</keyword>
<evidence type="ECO:0000313" key="18">
    <source>
        <dbReference type="Proteomes" id="UP001172708"/>
    </source>
</evidence>
<evidence type="ECO:0000256" key="4">
    <source>
        <dbReference type="ARBA" id="ARBA00022475"/>
    </source>
</evidence>